<dbReference type="EMBL" id="KQ483987">
    <property type="protein sequence ID" value="KYP38589.1"/>
    <property type="molecule type" value="Genomic_DNA"/>
</dbReference>
<accession>A0A151R7V8</accession>
<dbReference type="Pfam" id="PF14223">
    <property type="entry name" value="Retrotran_gag_2"/>
    <property type="match status" value="1"/>
</dbReference>
<sequence>MKMKESEGVSDYITRVQTVVNQLNQNGETLTDVRVVEKILRSLTDSFENVVCAIEESKDLTMLTVDELAGSLEAHEKCKKMKKEEILEQALQIKASIKDEKVISNRTILSPTKWCGREEESDSS</sequence>
<organism evidence="1 2">
    <name type="scientific">Cajanus cajan</name>
    <name type="common">Pigeon pea</name>
    <name type="synonym">Cajanus indicus</name>
    <dbReference type="NCBI Taxonomy" id="3821"/>
    <lineage>
        <taxon>Eukaryota</taxon>
        <taxon>Viridiplantae</taxon>
        <taxon>Streptophyta</taxon>
        <taxon>Embryophyta</taxon>
        <taxon>Tracheophyta</taxon>
        <taxon>Spermatophyta</taxon>
        <taxon>Magnoliopsida</taxon>
        <taxon>eudicotyledons</taxon>
        <taxon>Gunneridae</taxon>
        <taxon>Pentapetalae</taxon>
        <taxon>rosids</taxon>
        <taxon>fabids</taxon>
        <taxon>Fabales</taxon>
        <taxon>Fabaceae</taxon>
        <taxon>Papilionoideae</taxon>
        <taxon>50 kb inversion clade</taxon>
        <taxon>NPAAA clade</taxon>
        <taxon>indigoferoid/millettioid clade</taxon>
        <taxon>Phaseoleae</taxon>
        <taxon>Cajanus</taxon>
    </lineage>
</organism>
<gene>
    <name evidence="1" type="ORF">KK1_040157</name>
</gene>
<evidence type="ECO:0008006" key="3">
    <source>
        <dbReference type="Google" id="ProtNLM"/>
    </source>
</evidence>
<evidence type="ECO:0000313" key="1">
    <source>
        <dbReference type="EMBL" id="KYP38589.1"/>
    </source>
</evidence>
<keyword evidence="2" id="KW-1185">Reference proteome</keyword>
<dbReference type="OMA" id="DEVRIME"/>
<reference evidence="1" key="1">
    <citation type="journal article" date="2012" name="Nat. Biotechnol.">
        <title>Draft genome sequence of pigeonpea (Cajanus cajan), an orphan legume crop of resource-poor farmers.</title>
        <authorList>
            <person name="Varshney R.K."/>
            <person name="Chen W."/>
            <person name="Li Y."/>
            <person name="Bharti A.K."/>
            <person name="Saxena R.K."/>
            <person name="Schlueter J.A."/>
            <person name="Donoghue M.T."/>
            <person name="Azam S."/>
            <person name="Fan G."/>
            <person name="Whaley A.M."/>
            <person name="Farmer A.D."/>
            <person name="Sheridan J."/>
            <person name="Iwata A."/>
            <person name="Tuteja R."/>
            <person name="Penmetsa R.V."/>
            <person name="Wu W."/>
            <person name="Upadhyaya H.D."/>
            <person name="Yang S.P."/>
            <person name="Shah T."/>
            <person name="Saxena K.B."/>
            <person name="Michael T."/>
            <person name="McCombie W.R."/>
            <person name="Yang B."/>
            <person name="Zhang G."/>
            <person name="Yang H."/>
            <person name="Wang J."/>
            <person name="Spillane C."/>
            <person name="Cook D.R."/>
            <person name="May G.D."/>
            <person name="Xu X."/>
            <person name="Jackson S.A."/>
        </authorList>
    </citation>
    <scope>NUCLEOTIDE SEQUENCE [LARGE SCALE GENOMIC DNA]</scope>
</reference>
<dbReference type="PANTHER" id="PTHR35317">
    <property type="entry name" value="OS04G0629600 PROTEIN"/>
    <property type="match status" value="1"/>
</dbReference>
<protein>
    <recommendedName>
        <fullName evidence="3">Retrovirus-related Pol polyprotein from transposon TNT 1-94</fullName>
    </recommendedName>
</protein>
<dbReference type="Proteomes" id="UP000075243">
    <property type="component" value="Unassembled WGS sequence"/>
</dbReference>
<dbReference type="AlphaFoldDB" id="A0A151R7V8"/>
<dbReference type="PANTHER" id="PTHR35317:SF28">
    <property type="entry name" value="ZINC FINGER, CCHC-TYPE, RIBONUCLEASE H-LIKE DOMAIN, GAG-PRE-INTEGRASE DOMAIN PROTEIN-RELATED"/>
    <property type="match status" value="1"/>
</dbReference>
<dbReference type="Gramene" id="C.cajan_39073.t">
    <property type="protein sequence ID" value="C.cajan_39073.t.cds1"/>
    <property type="gene ID" value="C.cajan_39073"/>
</dbReference>
<evidence type="ECO:0000313" key="2">
    <source>
        <dbReference type="Proteomes" id="UP000075243"/>
    </source>
</evidence>
<name>A0A151R7V8_CAJCA</name>
<proteinExistence type="predicted"/>